<comment type="caution">
    <text evidence="2">The sequence shown here is derived from an EMBL/GenBank/DDBJ whole genome shotgun (WGS) entry which is preliminary data.</text>
</comment>
<protein>
    <submittedName>
        <fullName evidence="2">TIGR03085 family metal-binding protein</fullName>
    </submittedName>
</protein>
<dbReference type="InterPro" id="IPR017519">
    <property type="entry name" value="CHP03085"/>
</dbReference>
<dbReference type="Pfam" id="PF07398">
    <property type="entry name" value="MDMPI_C"/>
    <property type="match status" value="1"/>
</dbReference>
<dbReference type="InterPro" id="IPR010872">
    <property type="entry name" value="MDMPI_C-term_domain"/>
</dbReference>
<dbReference type="Proteomes" id="UP001500556">
    <property type="component" value="Unassembled WGS sequence"/>
</dbReference>
<dbReference type="RefSeq" id="WP_345504971.1">
    <property type="nucleotide sequence ID" value="NZ_BAABLO010000012.1"/>
</dbReference>
<gene>
    <name evidence="2" type="ORF">GCM10025782_33240</name>
</gene>
<evidence type="ECO:0000313" key="2">
    <source>
        <dbReference type="EMBL" id="GAA4731418.1"/>
    </source>
</evidence>
<dbReference type="NCBIfam" id="TIGR03083">
    <property type="entry name" value="maleylpyruvate isomerase family mycothiol-dependent enzyme"/>
    <property type="match status" value="1"/>
</dbReference>
<organism evidence="2 3">
    <name type="scientific">Pedococcus ginsenosidimutans</name>
    <dbReference type="NCBI Taxonomy" id="490570"/>
    <lineage>
        <taxon>Bacteria</taxon>
        <taxon>Bacillati</taxon>
        <taxon>Actinomycetota</taxon>
        <taxon>Actinomycetes</taxon>
        <taxon>Micrococcales</taxon>
        <taxon>Intrasporangiaceae</taxon>
        <taxon>Pedococcus</taxon>
    </lineage>
</organism>
<evidence type="ECO:0000313" key="3">
    <source>
        <dbReference type="Proteomes" id="UP001500556"/>
    </source>
</evidence>
<evidence type="ECO:0000259" key="1">
    <source>
        <dbReference type="Pfam" id="PF07398"/>
    </source>
</evidence>
<dbReference type="InterPro" id="IPR034660">
    <property type="entry name" value="DinB/YfiT-like"/>
</dbReference>
<sequence length="214" mass="23376">MTHLARSERDAFCDTLLAVGPGAPTLCSPWSAADLAAHVVVRDRRPDLAPGIWLPPLAQRLEDGQAAYAARPFPELVDLVRSGPPVWSPARLAPVDDLVNFVELFIHHEDVLRGDEQRGPRRVLSDRESRALWGSLSRLARVFFRRSPVGVVLRTPDGRSIHAHGTTELGTVVLQGRPEELLLTAYGRRRVAEVEVTGGSEPVAALWDAPLGLA</sequence>
<reference evidence="3" key="1">
    <citation type="journal article" date="2019" name="Int. J. Syst. Evol. Microbiol.">
        <title>The Global Catalogue of Microorganisms (GCM) 10K type strain sequencing project: providing services to taxonomists for standard genome sequencing and annotation.</title>
        <authorList>
            <consortium name="The Broad Institute Genomics Platform"/>
            <consortium name="The Broad Institute Genome Sequencing Center for Infectious Disease"/>
            <person name="Wu L."/>
            <person name="Ma J."/>
        </authorList>
    </citation>
    <scope>NUCLEOTIDE SEQUENCE [LARGE SCALE GENOMIC DNA]</scope>
    <source>
        <strain evidence="3">JCM 18961</strain>
    </source>
</reference>
<accession>A0ABP8YLG1</accession>
<dbReference type="InterPro" id="IPR017517">
    <property type="entry name" value="Maleyloyr_isom"/>
</dbReference>
<feature type="domain" description="MDMPI C-terminal" evidence="1">
    <location>
        <begin position="140"/>
        <end position="199"/>
    </location>
</feature>
<dbReference type="NCBIfam" id="TIGR03085">
    <property type="entry name" value="TIGR03085 family metal-binding protein"/>
    <property type="match status" value="1"/>
</dbReference>
<dbReference type="SUPFAM" id="SSF109854">
    <property type="entry name" value="DinB/YfiT-like putative metalloenzymes"/>
    <property type="match status" value="1"/>
</dbReference>
<name>A0ABP8YLG1_9MICO</name>
<keyword evidence="3" id="KW-1185">Reference proteome</keyword>
<proteinExistence type="predicted"/>
<dbReference type="EMBL" id="BAABLO010000012">
    <property type="protein sequence ID" value="GAA4731418.1"/>
    <property type="molecule type" value="Genomic_DNA"/>
</dbReference>